<dbReference type="PANTHER" id="PTHR12526:SF613">
    <property type="entry name" value="PHOSPHATIDYL-MYO-INOSITOL MANNOSYLTRANSFERASE"/>
    <property type="match status" value="1"/>
</dbReference>
<dbReference type="RefSeq" id="WP_212611386.1">
    <property type="nucleotide sequence ID" value="NZ_FOCF01000001.1"/>
</dbReference>
<gene>
    <name evidence="2" type="ORF">SAMN05192583_0703</name>
</gene>
<dbReference type="PANTHER" id="PTHR12526">
    <property type="entry name" value="GLYCOSYLTRANSFERASE"/>
    <property type="match status" value="1"/>
</dbReference>
<accession>A0A1H7ZH40</accession>
<reference evidence="3" key="1">
    <citation type="submission" date="2016-10" db="EMBL/GenBank/DDBJ databases">
        <authorList>
            <person name="Varghese N."/>
            <person name="Submissions S."/>
        </authorList>
    </citation>
    <scope>NUCLEOTIDE SEQUENCE [LARGE SCALE GENOMIC DNA]</scope>
    <source>
        <strain evidence="3">S6-262</strain>
    </source>
</reference>
<dbReference type="CDD" id="cd03801">
    <property type="entry name" value="GT4_PimA-like"/>
    <property type="match status" value="1"/>
</dbReference>
<dbReference type="STRING" id="1166340.SAMN05192583_0703"/>
<feature type="domain" description="Glycosyltransferase subfamily 4-like N-terminal" evidence="1">
    <location>
        <begin position="11"/>
        <end position="176"/>
    </location>
</feature>
<evidence type="ECO:0000313" key="2">
    <source>
        <dbReference type="EMBL" id="SEM57882.1"/>
    </source>
</evidence>
<sequence length="361" mass="37250">MTRLLMTADAVGGVWSYAVDLAAGLRAHAVETILAVLGPAPDEDQRAMIPDGVEMVATGLPLDWLARGAASVLAAGDAVAALADARGVDIVQLNSPALAASGAFTKPVVAVAHGCVATWWRAARGGAIDAGLAWHADLTRQGLLAAERVVAPTRAFAADVAATYALPEQPAAVHNGRRGSSGIGTFVANHAFTAGRLWDPVKGTPLLDNVAGRIDAPFRAAGPVIAPHGETVTTRHLDLLGKLSGMAIGAELASRPIYVSAARFEPFGLAVLEAAQAGCPLVLSDIASFRELWDGAATFVDPDDEDGFAAAVSALLADPQRHDREGRAAAQRALRYTPERVAAEMAALYADVLGNRTARAA</sequence>
<keyword evidence="3" id="KW-1185">Reference proteome</keyword>
<dbReference type="Pfam" id="PF13439">
    <property type="entry name" value="Glyco_transf_4"/>
    <property type="match status" value="1"/>
</dbReference>
<proteinExistence type="predicted"/>
<dbReference type="AlphaFoldDB" id="A0A1H7ZH40"/>
<dbReference type="InterPro" id="IPR028098">
    <property type="entry name" value="Glyco_trans_4-like_N"/>
</dbReference>
<keyword evidence="2" id="KW-0808">Transferase</keyword>
<dbReference type="Pfam" id="PF13692">
    <property type="entry name" value="Glyco_trans_1_4"/>
    <property type="match status" value="1"/>
</dbReference>
<organism evidence="2 3">
    <name type="scientific">Sphingomonas gellani</name>
    <dbReference type="NCBI Taxonomy" id="1166340"/>
    <lineage>
        <taxon>Bacteria</taxon>
        <taxon>Pseudomonadati</taxon>
        <taxon>Pseudomonadota</taxon>
        <taxon>Alphaproteobacteria</taxon>
        <taxon>Sphingomonadales</taxon>
        <taxon>Sphingomonadaceae</taxon>
        <taxon>Sphingomonas</taxon>
    </lineage>
</organism>
<name>A0A1H7ZH40_9SPHN</name>
<dbReference type="EMBL" id="FOCF01000001">
    <property type="protein sequence ID" value="SEM57882.1"/>
    <property type="molecule type" value="Genomic_DNA"/>
</dbReference>
<dbReference type="GO" id="GO:0016757">
    <property type="term" value="F:glycosyltransferase activity"/>
    <property type="evidence" value="ECO:0007669"/>
    <property type="project" value="UniProtKB-ARBA"/>
</dbReference>
<evidence type="ECO:0000259" key="1">
    <source>
        <dbReference type="Pfam" id="PF13439"/>
    </source>
</evidence>
<dbReference type="Proteomes" id="UP000199206">
    <property type="component" value="Unassembled WGS sequence"/>
</dbReference>
<dbReference type="SUPFAM" id="SSF53756">
    <property type="entry name" value="UDP-Glycosyltransferase/glycogen phosphorylase"/>
    <property type="match status" value="1"/>
</dbReference>
<evidence type="ECO:0000313" key="3">
    <source>
        <dbReference type="Proteomes" id="UP000199206"/>
    </source>
</evidence>
<dbReference type="Gene3D" id="3.40.50.2000">
    <property type="entry name" value="Glycogen Phosphorylase B"/>
    <property type="match status" value="2"/>
</dbReference>
<protein>
    <submittedName>
        <fullName evidence="2">Glycosyltransferase involved in cell wall bisynthesis</fullName>
    </submittedName>
</protein>